<evidence type="ECO:0000313" key="2">
    <source>
        <dbReference type="Proteomes" id="UP001385951"/>
    </source>
</evidence>
<dbReference type="Proteomes" id="UP001385951">
    <property type="component" value="Unassembled WGS sequence"/>
</dbReference>
<evidence type="ECO:0000313" key="1">
    <source>
        <dbReference type="EMBL" id="KAK7688075.1"/>
    </source>
</evidence>
<reference evidence="1 2" key="1">
    <citation type="submission" date="2022-09" db="EMBL/GenBank/DDBJ databases">
        <authorList>
            <person name="Palmer J.M."/>
        </authorList>
    </citation>
    <scope>NUCLEOTIDE SEQUENCE [LARGE SCALE GENOMIC DNA]</scope>
    <source>
        <strain evidence="1 2">DSM 7382</strain>
    </source>
</reference>
<accession>A0AAW0GGE2</accession>
<organism evidence="1 2">
    <name type="scientific">Cerrena zonata</name>
    <dbReference type="NCBI Taxonomy" id="2478898"/>
    <lineage>
        <taxon>Eukaryota</taxon>
        <taxon>Fungi</taxon>
        <taxon>Dikarya</taxon>
        <taxon>Basidiomycota</taxon>
        <taxon>Agaricomycotina</taxon>
        <taxon>Agaricomycetes</taxon>
        <taxon>Polyporales</taxon>
        <taxon>Cerrenaceae</taxon>
        <taxon>Cerrena</taxon>
    </lineage>
</organism>
<protein>
    <submittedName>
        <fullName evidence="1">Uncharacterized protein</fullName>
    </submittedName>
</protein>
<gene>
    <name evidence="1" type="ORF">QCA50_008445</name>
</gene>
<proteinExistence type="predicted"/>
<dbReference type="AlphaFoldDB" id="A0AAW0GGE2"/>
<comment type="caution">
    <text evidence="1">The sequence shown here is derived from an EMBL/GenBank/DDBJ whole genome shotgun (WGS) entry which is preliminary data.</text>
</comment>
<sequence length="220" mass="24930">MAGANPRVLRGSGLSTFVMDHLKAQRTNELDNVHKKLDKVFPKAYTPHYDLDLAKYWKDALERAEEDVKPESDGSPTNSKKRIIARERLNDLKLIKKKIEELGEKYRSSCIGEQFTSLPIETRQDRLRAMSKLFASTPEQLETFTPGSHDLELIKASCAYVHEFQRTRGYPSQLPYSVAMKHLCYMKAVATGSSKTLCAWIEPALHTHKAWVSGSGKLYG</sequence>
<keyword evidence="2" id="KW-1185">Reference proteome</keyword>
<dbReference type="EMBL" id="JASBNA010000011">
    <property type="protein sequence ID" value="KAK7688075.1"/>
    <property type="molecule type" value="Genomic_DNA"/>
</dbReference>
<name>A0AAW0GGE2_9APHY</name>